<dbReference type="AlphaFoldDB" id="A0A6D2I2F9"/>
<accession>A0A6D2I2F9</accession>
<feature type="region of interest" description="Disordered" evidence="1">
    <location>
        <begin position="110"/>
        <end position="136"/>
    </location>
</feature>
<keyword evidence="3" id="KW-1185">Reference proteome</keyword>
<dbReference type="Proteomes" id="UP000467841">
    <property type="component" value="Unassembled WGS sequence"/>
</dbReference>
<evidence type="ECO:0000256" key="1">
    <source>
        <dbReference type="SAM" id="MobiDB-lite"/>
    </source>
</evidence>
<dbReference type="EMBL" id="CACVBM020000543">
    <property type="protein sequence ID" value="CAA7020353.1"/>
    <property type="molecule type" value="Genomic_DNA"/>
</dbReference>
<reference evidence="2" key="1">
    <citation type="submission" date="2020-01" db="EMBL/GenBank/DDBJ databases">
        <authorList>
            <person name="Mishra B."/>
        </authorList>
    </citation>
    <scope>NUCLEOTIDE SEQUENCE [LARGE SCALE GENOMIC DNA]</scope>
</reference>
<comment type="caution">
    <text evidence="2">The sequence shown here is derived from an EMBL/GenBank/DDBJ whole genome shotgun (WGS) entry which is preliminary data.</text>
</comment>
<proteinExistence type="predicted"/>
<name>A0A6D2I2F9_9BRAS</name>
<sequence>MRLRCGGVVFALSWRTGTLVEGRLGLPKFILLGAFRAKVWSLGAAKEEVFRLQRDQEKAKDVDAMVADLKLDKLALEGKIAALNKEIMKTIGLQDRADKLRAQVGDLEEKARRDAEASAAEMERLRRSRRDRSRRL</sequence>
<feature type="compositionally biased region" description="Basic and acidic residues" evidence="1">
    <location>
        <begin position="110"/>
        <end position="125"/>
    </location>
</feature>
<evidence type="ECO:0000313" key="2">
    <source>
        <dbReference type="EMBL" id="CAA7020353.1"/>
    </source>
</evidence>
<evidence type="ECO:0000313" key="3">
    <source>
        <dbReference type="Proteomes" id="UP000467841"/>
    </source>
</evidence>
<feature type="compositionally biased region" description="Basic residues" evidence="1">
    <location>
        <begin position="126"/>
        <end position="136"/>
    </location>
</feature>
<gene>
    <name evidence="2" type="ORF">MERR_LOCUS7588</name>
</gene>
<protein>
    <submittedName>
        <fullName evidence="2">Uncharacterized protein</fullName>
    </submittedName>
</protein>
<organism evidence="2 3">
    <name type="scientific">Microthlaspi erraticum</name>
    <dbReference type="NCBI Taxonomy" id="1685480"/>
    <lineage>
        <taxon>Eukaryota</taxon>
        <taxon>Viridiplantae</taxon>
        <taxon>Streptophyta</taxon>
        <taxon>Embryophyta</taxon>
        <taxon>Tracheophyta</taxon>
        <taxon>Spermatophyta</taxon>
        <taxon>Magnoliopsida</taxon>
        <taxon>eudicotyledons</taxon>
        <taxon>Gunneridae</taxon>
        <taxon>Pentapetalae</taxon>
        <taxon>rosids</taxon>
        <taxon>malvids</taxon>
        <taxon>Brassicales</taxon>
        <taxon>Brassicaceae</taxon>
        <taxon>Coluteocarpeae</taxon>
        <taxon>Microthlaspi</taxon>
    </lineage>
</organism>